<sequence>MAMRAAGRQLRSFLRHQASSSRRCVPNPSSGSFLGSCESGVNCSKLSFLPIKPSLSRHNLHWYACYVLVGYNFPGMGCYSESSCEGYCTSSKEGSGSDILLDQSGVSSGGGDAGSKPTTNATLSAISKRHDLIMMFTCKVCDTRSAKTMSRDTYDNGIVIVRCPQCRNLHLIADRLGWFGEPGSVEDFLAQQGVDVRKGSEETYEFSAEDFTGWTPKENE</sequence>
<evidence type="ECO:0000313" key="2">
    <source>
        <dbReference type="Proteomes" id="UP001497444"/>
    </source>
</evidence>
<dbReference type="PANTHER" id="PTHR20922">
    <property type="entry name" value="DNL-TYPE ZINC FINGER PROTEIN"/>
    <property type="match status" value="1"/>
</dbReference>
<dbReference type="PANTHER" id="PTHR20922:SF13">
    <property type="entry name" value="DNL-TYPE ZINC FINGER PROTEIN"/>
    <property type="match status" value="1"/>
</dbReference>
<dbReference type="InterPro" id="IPR024158">
    <property type="entry name" value="Mt_import_TIM15"/>
</dbReference>
<keyword evidence="2" id="KW-1185">Reference proteome</keyword>
<accession>A0ABP0W2Q2</accession>
<dbReference type="InterPro" id="IPR007853">
    <property type="entry name" value="Znf_DNL-typ"/>
</dbReference>
<dbReference type="EMBL" id="OZ020108">
    <property type="protein sequence ID" value="CAK9261053.1"/>
    <property type="molecule type" value="Genomic_DNA"/>
</dbReference>
<reference evidence="1" key="1">
    <citation type="submission" date="2024-02" db="EMBL/GenBank/DDBJ databases">
        <authorList>
            <consortium name="ELIXIR-Norway"/>
            <consortium name="Elixir Norway"/>
        </authorList>
    </citation>
    <scope>NUCLEOTIDE SEQUENCE</scope>
</reference>
<dbReference type="Pfam" id="PF05180">
    <property type="entry name" value="zf-DNL"/>
    <property type="match status" value="1"/>
</dbReference>
<dbReference type="Proteomes" id="UP001497444">
    <property type="component" value="Chromosome 13"/>
</dbReference>
<protein>
    <submittedName>
        <fullName evidence="1">Uncharacterized protein</fullName>
    </submittedName>
</protein>
<name>A0ABP0W2Q2_9BRYO</name>
<dbReference type="PROSITE" id="PS51501">
    <property type="entry name" value="ZF_DNL"/>
    <property type="match status" value="1"/>
</dbReference>
<evidence type="ECO:0000313" key="1">
    <source>
        <dbReference type="EMBL" id="CAK9261053.1"/>
    </source>
</evidence>
<organism evidence="1 2">
    <name type="scientific">Sphagnum jensenii</name>
    <dbReference type="NCBI Taxonomy" id="128206"/>
    <lineage>
        <taxon>Eukaryota</taxon>
        <taxon>Viridiplantae</taxon>
        <taxon>Streptophyta</taxon>
        <taxon>Embryophyta</taxon>
        <taxon>Bryophyta</taxon>
        <taxon>Sphagnophytina</taxon>
        <taxon>Sphagnopsida</taxon>
        <taxon>Sphagnales</taxon>
        <taxon>Sphagnaceae</taxon>
        <taxon>Sphagnum</taxon>
    </lineage>
</organism>
<gene>
    <name evidence="1" type="ORF">CSSPJE1EN1_LOCUS6531</name>
</gene>
<proteinExistence type="predicted"/>